<dbReference type="InterPro" id="IPR014757">
    <property type="entry name" value="Tscrpt_reg_IclR_C"/>
</dbReference>
<dbReference type="PROSITE" id="PS51078">
    <property type="entry name" value="ICLR_ED"/>
    <property type="match status" value="1"/>
</dbReference>
<evidence type="ECO:0000313" key="6">
    <source>
        <dbReference type="EMBL" id="EDS17157.1"/>
    </source>
</evidence>
<sequence>MAMEMEEKMKLNRTLLRAIEILELLSRSKEGYTLTELSLIFDYPKSSVFDIIKTLVYKNMVVEDNQTGITKYKIGLASFLIGSSYLNNIDIVNIAKSNLIDFANKMNATTFMAVLDENMVTYIYKYESENSIITTANVGTRKSLHCAALGKAMLAYKSEEEINKIIDKIDFISYTYFTIKTKEKLIEELAEVRQRGYAKDDRENTLQQIAVAAPLFDHEGHVVAAISCVGFYESSIDLDDLGLLIKDVGKQISYKLGYNPQ</sequence>
<dbReference type="AlphaFoldDB" id="B0N900"/>
<evidence type="ECO:0000256" key="1">
    <source>
        <dbReference type="ARBA" id="ARBA00023015"/>
    </source>
</evidence>
<dbReference type="Proteomes" id="UP000005798">
    <property type="component" value="Unassembled WGS sequence"/>
</dbReference>
<gene>
    <name evidence="6" type="ORF">CLORAM_03131</name>
</gene>
<dbReference type="EMBL" id="ABFX02000013">
    <property type="protein sequence ID" value="EDS17157.1"/>
    <property type="molecule type" value="Genomic_DNA"/>
</dbReference>
<keyword evidence="3" id="KW-0804">Transcription</keyword>
<keyword evidence="7" id="KW-1185">Reference proteome</keyword>
<accession>B0N900</accession>
<reference evidence="6" key="1">
    <citation type="submission" date="2007-11" db="EMBL/GenBank/DDBJ databases">
        <authorList>
            <person name="Fulton L."/>
            <person name="Clifton S."/>
            <person name="Fulton B."/>
            <person name="Xu J."/>
            <person name="Minx P."/>
            <person name="Pepin K.H."/>
            <person name="Johnson M."/>
            <person name="Thiruvilangam P."/>
            <person name="Bhonagiri V."/>
            <person name="Nash W.E."/>
            <person name="Mardis E.R."/>
            <person name="Wilson R.K."/>
        </authorList>
    </citation>
    <scope>NUCLEOTIDE SEQUENCE [LARGE SCALE GENOMIC DNA]</scope>
    <source>
        <strain evidence="6">DSM 1402</strain>
    </source>
</reference>
<feature type="domain" description="HTH iclR-type" evidence="4">
    <location>
        <begin position="12"/>
        <end position="76"/>
    </location>
</feature>
<dbReference type="GO" id="GO:0045892">
    <property type="term" value="P:negative regulation of DNA-templated transcription"/>
    <property type="evidence" value="ECO:0007669"/>
    <property type="project" value="TreeGrafter"/>
</dbReference>
<dbReference type="InterPro" id="IPR036388">
    <property type="entry name" value="WH-like_DNA-bd_sf"/>
</dbReference>
<keyword evidence="2" id="KW-0238">DNA-binding</keyword>
<dbReference type="SMART" id="SM00346">
    <property type="entry name" value="HTH_ICLR"/>
    <property type="match status" value="1"/>
</dbReference>
<evidence type="ECO:0000313" key="7">
    <source>
        <dbReference type="Proteomes" id="UP000005798"/>
    </source>
</evidence>
<proteinExistence type="predicted"/>
<dbReference type="GO" id="GO:0003677">
    <property type="term" value="F:DNA binding"/>
    <property type="evidence" value="ECO:0007669"/>
    <property type="project" value="UniProtKB-KW"/>
</dbReference>
<organism evidence="6 7">
    <name type="scientific">Thomasclavelia ramosa DSM 1402</name>
    <dbReference type="NCBI Taxonomy" id="445974"/>
    <lineage>
        <taxon>Bacteria</taxon>
        <taxon>Bacillati</taxon>
        <taxon>Bacillota</taxon>
        <taxon>Erysipelotrichia</taxon>
        <taxon>Erysipelotrichales</taxon>
        <taxon>Coprobacillaceae</taxon>
        <taxon>Thomasclavelia</taxon>
    </lineage>
</organism>
<dbReference type="PANTHER" id="PTHR30136">
    <property type="entry name" value="HELIX-TURN-HELIX TRANSCRIPTIONAL REGULATOR, ICLR FAMILY"/>
    <property type="match status" value="1"/>
</dbReference>
<dbReference type="Gene3D" id="1.10.10.10">
    <property type="entry name" value="Winged helix-like DNA-binding domain superfamily/Winged helix DNA-binding domain"/>
    <property type="match status" value="1"/>
</dbReference>
<reference evidence="6" key="2">
    <citation type="submission" date="2014-06" db="EMBL/GenBank/DDBJ databases">
        <title>Draft genome sequence of Clostridium ramosum(DSM 1402).</title>
        <authorList>
            <person name="Sudarsanam P."/>
            <person name="Ley R."/>
            <person name="Guruge J."/>
            <person name="Turnbaugh P.J."/>
            <person name="Mahowald M."/>
            <person name="Liep D."/>
            <person name="Gordon J."/>
        </authorList>
    </citation>
    <scope>NUCLEOTIDE SEQUENCE</scope>
    <source>
        <strain evidence="6">DSM 1402</strain>
    </source>
</reference>
<name>B0N900_9FIRM</name>
<feature type="domain" description="IclR-ED" evidence="5">
    <location>
        <begin position="77"/>
        <end position="258"/>
    </location>
</feature>
<evidence type="ECO:0000256" key="2">
    <source>
        <dbReference type="ARBA" id="ARBA00023125"/>
    </source>
</evidence>
<evidence type="ECO:0000259" key="4">
    <source>
        <dbReference type="PROSITE" id="PS51077"/>
    </source>
</evidence>
<protein>
    <submittedName>
        <fullName evidence="6">Transcriptional regulator, IclR family, C-terminal domain protein</fullName>
    </submittedName>
</protein>
<evidence type="ECO:0000256" key="3">
    <source>
        <dbReference type="ARBA" id="ARBA00023163"/>
    </source>
</evidence>
<dbReference type="eggNOG" id="COG1414">
    <property type="taxonomic scope" value="Bacteria"/>
</dbReference>
<dbReference type="HOGENOM" id="CLU_062618_5_5_9"/>
<dbReference type="InterPro" id="IPR029016">
    <property type="entry name" value="GAF-like_dom_sf"/>
</dbReference>
<keyword evidence="1" id="KW-0805">Transcription regulation</keyword>
<dbReference type="SUPFAM" id="SSF55781">
    <property type="entry name" value="GAF domain-like"/>
    <property type="match status" value="1"/>
</dbReference>
<dbReference type="PANTHER" id="PTHR30136:SF35">
    <property type="entry name" value="HTH-TYPE TRANSCRIPTIONAL REGULATOR RV1719"/>
    <property type="match status" value="1"/>
</dbReference>
<dbReference type="InterPro" id="IPR005471">
    <property type="entry name" value="Tscrpt_reg_IclR_N"/>
</dbReference>
<dbReference type="PROSITE" id="PS51077">
    <property type="entry name" value="HTH_ICLR"/>
    <property type="match status" value="1"/>
</dbReference>
<dbReference type="InterPro" id="IPR050707">
    <property type="entry name" value="HTH_MetabolicPath_Reg"/>
</dbReference>
<dbReference type="GO" id="GO:0003700">
    <property type="term" value="F:DNA-binding transcription factor activity"/>
    <property type="evidence" value="ECO:0007669"/>
    <property type="project" value="TreeGrafter"/>
</dbReference>
<comment type="caution">
    <text evidence="6">The sequence shown here is derived from an EMBL/GenBank/DDBJ whole genome shotgun (WGS) entry which is preliminary data.</text>
</comment>
<dbReference type="InterPro" id="IPR036390">
    <property type="entry name" value="WH_DNA-bd_sf"/>
</dbReference>
<evidence type="ECO:0000259" key="5">
    <source>
        <dbReference type="PROSITE" id="PS51078"/>
    </source>
</evidence>
<dbReference type="Pfam" id="PF01614">
    <property type="entry name" value="IclR_C"/>
    <property type="match status" value="1"/>
</dbReference>
<dbReference type="SUPFAM" id="SSF46785">
    <property type="entry name" value="Winged helix' DNA-binding domain"/>
    <property type="match status" value="1"/>
</dbReference>
<dbReference type="Pfam" id="PF09339">
    <property type="entry name" value="HTH_IclR"/>
    <property type="match status" value="1"/>
</dbReference>
<dbReference type="Gene3D" id="3.30.450.40">
    <property type="match status" value="1"/>
</dbReference>